<name>A0ABV6SDI1_9SPHN</name>
<gene>
    <name evidence="2" type="ORF">ACFFF8_22310</name>
</gene>
<dbReference type="Pfam" id="PF14352">
    <property type="entry name" value="DUF4402"/>
    <property type="match status" value="1"/>
</dbReference>
<keyword evidence="1" id="KW-0732">Signal</keyword>
<dbReference type="InterPro" id="IPR025514">
    <property type="entry name" value="DUF4402"/>
</dbReference>
<sequence length="207" mass="20443">MPRSPALPVTGGLLAAEAVGLALMAPACALAAEAPAGAHSSGPTSGTTNGIASATVVAPLAVRSLRDLDFGAVGDVGREGGILVIVPGSPQARYGGAARLACPVGEATCAMPHAARLRVEGEPGRAYRVLLPDAVEAQSGAADGAPLSRLSVSSLTVRTDSRPQAGGQGVLGEDGGDGFEIGGELHIPPGTRASHYQAQVPVIVVYG</sequence>
<reference evidence="2 3" key="1">
    <citation type="submission" date="2024-09" db="EMBL/GenBank/DDBJ databases">
        <authorList>
            <person name="Sun Q."/>
            <person name="Mori K."/>
        </authorList>
    </citation>
    <scope>NUCLEOTIDE SEQUENCE [LARGE SCALE GENOMIC DNA]</scope>
    <source>
        <strain evidence="2 3">CICC 11035S</strain>
    </source>
</reference>
<evidence type="ECO:0000313" key="2">
    <source>
        <dbReference type="EMBL" id="MFC0687325.1"/>
    </source>
</evidence>
<dbReference type="RefSeq" id="WP_267219855.1">
    <property type="nucleotide sequence ID" value="NZ_JAPCWC010000005.1"/>
</dbReference>
<feature type="chain" id="PRO_5046162462" evidence="1">
    <location>
        <begin position="32"/>
        <end position="207"/>
    </location>
</feature>
<keyword evidence="3" id="KW-1185">Reference proteome</keyword>
<dbReference type="Proteomes" id="UP001589858">
    <property type="component" value="Unassembled WGS sequence"/>
</dbReference>
<feature type="signal peptide" evidence="1">
    <location>
        <begin position="1"/>
        <end position="31"/>
    </location>
</feature>
<dbReference type="EMBL" id="JBHLTM010000085">
    <property type="protein sequence ID" value="MFC0687325.1"/>
    <property type="molecule type" value="Genomic_DNA"/>
</dbReference>
<organism evidence="2 3">
    <name type="scientific">Novosphingobium clariflavum</name>
    <dbReference type="NCBI Taxonomy" id="2029884"/>
    <lineage>
        <taxon>Bacteria</taxon>
        <taxon>Pseudomonadati</taxon>
        <taxon>Pseudomonadota</taxon>
        <taxon>Alphaproteobacteria</taxon>
        <taxon>Sphingomonadales</taxon>
        <taxon>Sphingomonadaceae</taxon>
        <taxon>Novosphingobium</taxon>
    </lineage>
</organism>
<accession>A0ABV6SDI1</accession>
<comment type="caution">
    <text evidence="2">The sequence shown here is derived from an EMBL/GenBank/DDBJ whole genome shotgun (WGS) entry which is preliminary data.</text>
</comment>
<evidence type="ECO:0000313" key="3">
    <source>
        <dbReference type="Proteomes" id="UP001589858"/>
    </source>
</evidence>
<evidence type="ECO:0000256" key="1">
    <source>
        <dbReference type="SAM" id="SignalP"/>
    </source>
</evidence>
<proteinExistence type="predicted"/>
<protein>
    <submittedName>
        <fullName evidence="2">DUF4402 domain-containing protein</fullName>
    </submittedName>
</protein>